<reference evidence="2 3" key="1">
    <citation type="submission" date="2019-03" db="EMBL/GenBank/DDBJ databases">
        <title>Nitrincola sp. nov. isolated from an Indian soda lake.</title>
        <authorList>
            <person name="Joshi A."/>
            <person name="Thite S.V."/>
            <person name="Joseph N."/>
            <person name="Dhotre D."/>
            <person name="Moorthy M."/>
            <person name="Shouche Y.S."/>
        </authorList>
    </citation>
    <scope>NUCLEOTIDE SEQUENCE [LARGE SCALE GENOMIC DNA]</scope>
    <source>
        <strain evidence="2 3">MEB193</strain>
    </source>
</reference>
<dbReference type="InterPro" id="IPR034154">
    <property type="entry name" value="TOPRIM_DnaG/twinkle"/>
</dbReference>
<gene>
    <name evidence="2" type="ORF">E1H14_08335</name>
</gene>
<evidence type="ECO:0000259" key="1">
    <source>
        <dbReference type="Pfam" id="PF13362"/>
    </source>
</evidence>
<dbReference type="Pfam" id="PF13362">
    <property type="entry name" value="Toprim_3"/>
    <property type="match status" value="1"/>
</dbReference>
<sequence>MKNWQGSQYVSAILQAAAGDICELASEVGIDGHSLLQQPLMDDCFIKGRAVPVLSSGYKGRCYVLFRVFRNHSGECWPYLQFFTFRHGGLQRVFNGWRWLHHHRYIVETSLPDIKPCQTNPADHRAAAFQEDDNRARQRRHASLLRRYNEAIPLSSTHPWVKRRFPGTDGSRLWVDSGVRACGAQLLVPIENSAAEIVGFHEITLGAEHESKRHYVQFAGAMKGAFVKLPGLVSGRAQPPIICEGLATGLTLALCSGNSVYVALSSVNLKRVRLQLAGEPQVIFCYDNDQWCPEAGNTGYRAARQASQHDDLLCGPHFSQQDHWAEPSDFNDLHQLHGLGEVERQLAESMP</sequence>
<protein>
    <recommendedName>
        <fullName evidence="1">Toprim domain-containing protein</fullName>
    </recommendedName>
</protein>
<evidence type="ECO:0000313" key="2">
    <source>
        <dbReference type="EMBL" id="KAA0874811.1"/>
    </source>
</evidence>
<dbReference type="OrthoDB" id="9763644at2"/>
<keyword evidence="3" id="KW-1185">Reference proteome</keyword>
<accession>A0A5A9W5G4</accession>
<evidence type="ECO:0000313" key="3">
    <source>
        <dbReference type="Proteomes" id="UP000325302"/>
    </source>
</evidence>
<feature type="domain" description="Toprim" evidence="1">
    <location>
        <begin position="241"/>
        <end position="338"/>
    </location>
</feature>
<comment type="caution">
    <text evidence="2">The sequence shown here is derived from an EMBL/GenBank/DDBJ whole genome shotgun (WGS) entry which is preliminary data.</text>
</comment>
<organism evidence="2 3">
    <name type="scientific">Nitrincola tapanii</name>
    <dbReference type="NCBI Taxonomy" id="1708751"/>
    <lineage>
        <taxon>Bacteria</taxon>
        <taxon>Pseudomonadati</taxon>
        <taxon>Pseudomonadota</taxon>
        <taxon>Gammaproteobacteria</taxon>
        <taxon>Oceanospirillales</taxon>
        <taxon>Oceanospirillaceae</taxon>
        <taxon>Nitrincola</taxon>
    </lineage>
</organism>
<dbReference type="CDD" id="cd01029">
    <property type="entry name" value="TOPRIM_primases"/>
    <property type="match status" value="1"/>
</dbReference>
<dbReference type="Proteomes" id="UP000325302">
    <property type="component" value="Unassembled WGS sequence"/>
</dbReference>
<name>A0A5A9W5G4_9GAMM</name>
<dbReference type="RefSeq" id="WP_149390991.1">
    <property type="nucleotide sequence ID" value="NZ_SMRS01000005.1"/>
</dbReference>
<proteinExistence type="predicted"/>
<dbReference type="InterPro" id="IPR006171">
    <property type="entry name" value="TOPRIM_dom"/>
</dbReference>
<dbReference type="AlphaFoldDB" id="A0A5A9W5G4"/>
<dbReference type="EMBL" id="SMRS01000005">
    <property type="protein sequence ID" value="KAA0874811.1"/>
    <property type="molecule type" value="Genomic_DNA"/>
</dbReference>